<keyword evidence="3" id="KW-1185">Reference proteome</keyword>
<protein>
    <submittedName>
        <fullName evidence="2">Uncharacterized protein</fullName>
    </submittedName>
</protein>
<reference evidence="2 3" key="1">
    <citation type="submission" date="2023-01" db="EMBL/GenBank/DDBJ databases">
        <title>Analysis of 21 Apiospora genomes using comparative genomics revels a genus with tremendous synthesis potential of carbohydrate active enzymes and secondary metabolites.</title>
        <authorList>
            <person name="Sorensen T."/>
        </authorList>
    </citation>
    <scope>NUCLEOTIDE SEQUENCE [LARGE SCALE GENOMIC DNA]</scope>
    <source>
        <strain evidence="2 3">CBS 117206</strain>
    </source>
</reference>
<gene>
    <name evidence="2" type="ORF">PG999_011308</name>
</gene>
<proteinExistence type="predicted"/>
<evidence type="ECO:0000256" key="1">
    <source>
        <dbReference type="SAM" id="MobiDB-lite"/>
    </source>
</evidence>
<feature type="region of interest" description="Disordered" evidence="1">
    <location>
        <begin position="44"/>
        <end position="70"/>
    </location>
</feature>
<evidence type="ECO:0000313" key="2">
    <source>
        <dbReference type="EMBL" id="KAK8100934.1"/>
    </source>
</evidence>
<accession>A0AAW0QML5</accession>
<evidence type="ECO:0000313" key="3">
    <source>
        <dbReference type="Proteomes" id="UP001392437"/>
    </source>
</evidence>
<dbReference type="Proteomes" id="UP001392437">
    <property type="component" value="Unassembled WGS sequence"/>
</dbReference>
<sequence length="70" mass="7768">MASNEWLGLGNSNSYGTALQYEEEITTGGMVDQHLLNSNTIWQQNRGGWEPERPPPSHSEGLIHVSDDSK</sequence>
<dbReference type="AlphaFoldDB" id="A0AAW0QML5"/>
<name>A0AAW0QML5_9PEZI</name>
<comment type="caution">
    <text evidence="2">The sequence shown here is derived from an EMBL/GenBank/DDBJ whole genome shotgun (WGS) entry which is preliminary data.</text>
</comment>
<dbReference type="EMBL" id="JAQQWP010000009">
    <property type="protein sequence ID" value="KAK8100934.1"/>
    <property type="molecule type" value="Genomic_DNA"/>
</dbReference>
<organism evidence="2 3">
    <name type="scientific">Apiospora kogelbergensis</name>
    <dbReference type="NCBI Taxonomy" id="1337665"/>
    <lineage>
        <taxon>Eukaryota</taxon>
        <taxon>Fungi</taxon>
        <taxon>Dikarya</taxon>
        <taxon>Ascomycota</taxon>
        <taxon>Pezizomycotina</taxon>
        <taxon>Sordariomycetes</taxon>
        <taxon>Xylariomycetidae</taxon>
        <taxon>Amphisphaeriales</taxon>
        <taxon>Apiosporaceae</taxon>
        <taxon>Apiospora</taxon>
    </lineage>
</organism>